<feature type="transmembrane region" description="Helical" evidence="1">
    <location>
        <begin position="6"/>
        <end position="25"/>
    </location>
</feature>
<feature type="transmembrane region" description="Helical" evidence="1">
    <location>
        <begin position="37"/>
        <end position="57"/>
    </location>
</feature>
<protein>
    <recommendedName>
        <fullName evidence="4">G protein-coupled receptor</fullName>
    </recommendedName>
</protein>
<keyword evidence="1" id="KW-0812">Transmembrane</keyword>
<keyword evidence="3" id="KW-1185">Reference proteome</keyword>
<evidence type="ECO:0000313" key="3">
    <source>
        <dbReference type="Proteomes" id="UP001432027"/>
    </source>
</evidence>
<dbReference type="AlphaFoldDB" id="A0AAV5TLG8"/>
<sequence>LSVSYMGTIGSIAVVLSVFLFRAVWRHHIPSMKVYSILIVNTAIVNLIGSLSMITVFKREMSTPFGILVVCNSFGPSIDIRLCWICFG</sequence>
<evidence type="ECO:0000313" key="2">
    <source>
        <dbReference type="EMBL" id="GMS95171.1"/>
    </source>
</evidence>
<feature type="non-terminal residue" evidence="2">
    <location>
        <position position="88"/>
    </location>
</feature>
<organism evidence="2 3">
    <name type="scientific">Pristionchus entomophagus</name>
    <dbReference type="NCBI Taxonomy" id="358040"/>
    <lineage>
        <taxon>Eukaryota</taxon>
        <taxon>Metazoa</taxon>
        <taxon>Ecdysozoa</taxon>
        <taxon>Nematoda</taxon>
        <taxon>Chromadorea</taxon>
        <taxon>Rhabditida</taxon>
        <taxon>Rhabditina</taxon>
        <taxon>Diplogasteromorpha</taxon>
        <taxon>Diplogasteroidea</taxon>
        <taxon>Neodiplogasteridae</taxon>
        <taxon>Pristionchus</taxon>
    </lineage>
</organism>
<proteinExistence type="predicted"/>
<gene>
    <name evidence="2" type="ORF">PENTCL1PPCAC_17346</name>
</gene>
<evidence type="ECO:0008006" key="4">
    <source>
        <dbReference type="Google" id="ProtNLM"/>
    </source>
</evidence>
<name>A0AAV5TLG8_9BILA</name>
<dbReference type="Proteomes" id="UP001432027">
    <property type="component" value="Unassembled WGS sequence"/>
</dbReference>
<evidence type="ECO:0000256" key="1">
    <source>
        <dbReference type="SAM" id="Phobius"/>
    </source>
</evidence>
<keyword evidence="1" id="KW-0472">Membrane</keyword>
<comment type="caution">
    <text evidence="2">The sequence shown here is derived from an EMBL/GenBank/DDBJ whole genome shotgun (WGS) entry which is preliminary data.</text>
</comment>
<accession>A0AAV5TLG8</accession>
<dbReference type="EMBL" id="BTSX01000004">
    <property type="protein sequence ID" value="GMS95171.1"/>
    <property type="molecule type" value="Genomic_DNA"/>
</dbReference>
<feature type="non-terminal residue" evidence="2">
    <location>
        <position position="1"/>
    </location>
</feature>
<reference evidence="2" key="1">
    <citation type="submission" date="2023-10" db="EMBL/GenBank/DDBJ databases">
        <title>Genome assembly of Pristionchus species.</title>
        <authorList>
            <person name="Yoshida K."/>
            <person name="Sommer R.J."/>
        </authorList>
    </citation>
    <scope>NUCLEOTIDE SEQUENCE</scope>
    <source>
        <strain evidence="2">RS0144</strain>
    </source>
</reference>
<keyword evidence="1" id="KW-1133">Transmembrane helix</keyword>